<name>A0A8W8NL00_MAGGI</name>
<accession>A0A8W8NL00</accession>
<evidence type="ECO:0000313" key="2">
    <source>
        <dbReference type="EnsemblMetazoa" id="G6223.1:cds"/>
    </source>
</evidence>
<feature type="signal peptide" evidence="1">
    <location>
        <begin position="1"/>
        <end position="25"/>
    </location>
</feature>
<reference evidence="2" key="1">
    <citation type="submission" date="2022-08" db="UniProtKB">
        <authorList>
            <consortium name="EnsemblMetazoa"/>
        </authorList>
    </citation>
    <scope>IDENTIFICATION</scope>
    <source>
        <strain evidence="2">05x7-T-G4-1.051#20</strain>
    </source>
</reference>
<protein>
    <submittedName>
        <fullName evidence="2">Uncharacterized protein</fullName>
    </submittedName>
</protein>
<feature type="chain" id="PRO_5036505853" evidence="1">
    <location>
        <begin position="26"/>
        <end position="157"/>
    </location>
</feature>
<keyword evidence="3" id="KW-1185">Reference proteome</keyword>
<dbReference type="EnsemblMetazoa" id="G6223.1">
    <property type="protein sequence ID" value="G6223.1:cds"/>
    <property type="gene ID" value="G6223"/>
</dbReference>
<organism evidence="2 3">
    <name type="scientific">Magallana gigas</name>
    <name type="common">Pacific oyster</name>
    <name type="synonym">Crassostrea gigas</name>
    <dbReference type="NCBI Taxonomy" id="29159"/>
    <lineage>
        <taxon>Eukaryota</taxon>
        <taxon>Metazoa</taxon>
        <taxon>Spiralia</taxon>
        <taxon>Lophotrochozoa</taxon>
        <taxon>Mollusca</taxon>
        <taxon>Bivalvia</taxon>
        <taxon>Autobranchia</taxon>
        <taxon>Pteriomorphia</taxon>
        <taxon>Ostreida</taxon>
        <taxon>Ostreoidea</taxon>
        <taxon>Ostreidae</taxon>
        <taxon>Magallana</taxon>
    </lineage>
</organism>
<proteinExistence type="predicted"/>
<evidence type="ECO:0000256" key="1">
    <source>
        <dbReference type="SAM" id="SignalP"/>
    </source>
</evidence>
<keyword evidence="1" id="KW-0732">Signal</keyword>
<dbReference type="AlphaFoldDB" id="A0A8W8NL00"/>
<dbReference type="Proteomes" id="UP000005408">
    <property type="component" value="Unassembled WGS sequence"/>
</dbReference>
<evidence type="ECO:0000313" key="3">
    <source>
        <dbReference type="Proteomes" id="UP000005408"/>
    </source>
</evidence>
<sequence>MELKGNMKTSVFLVFSSLLVQDVWSNDVQYFTCLSCSGIDFTQEKDLQCLNDTASIKFFIHCNSTWPCSHREQINKKTGKINSVLRGCEPPLVTGECIYSNPNNDCFKFCYSENCNNETDPWHHDKPWLHDNPNGCSYNVASGFVVVAVPIIIFFTP</sequence>